<evidence type="ECO:0000313" key="2">
    <source>
        <dbReference type="Proteomes" id="UP000289340"/>
    </source>
</evidence>
<gene>
    <name evidence="1" type="ORF">D0Y65_041191</name>
</gene>
<dbReference type="EMBL" id="QZWG01000015">
    <property type="protein sequence ID" value="RZB65038.1"/>
    <property type="molecule type" value="Genomic_DNA"/>
</dbReference>
<dbReference type="AlphaFoldDB" id="A0A445GUS9"/>
<name>A0A445GUS9_GLYSO</name>
<comment type="caution">
    <text evidence="1">The sequence shown here is derived from an EMBL/GenBank/DDBJ whole genome shotgun (WGS) entry which is preliminary data.</text>
</comment>
<sequence>MRPLPRRPITIRRRCYRGPSLVYLYSHLSCVRQYSSKQCGGYMTLLMSWVFAHLSTVGYSKLKDYVVEDPIATK</sequence>
<proteinExistence type="predicted"/>
<accession>A0A445GUS9</accession>
<evidence type="ECO:0000313" key="1">
    <source>
        <dbReference type="EMBL" id="RZB65038.1"/>
    </source>
</evidence>
<reference evidence="1 2" key="1">
    <citation type="submission" date="2018-09" db="EMBL/GenBank/DDBJ databases">
        <title>A high-quality reference genome of wild soybean provides a powerful tool to mine soybean genomes.</title>
        <authorList>
            <person name="Xie M."/>
            <person name="Chung C.Y.L."/>
            <person name="Li M.-W."/>
            <person name="Wong F.-L."/>
            <person name="Chan T.-F."/>
            <person name="Lam H.-M."/>
        </authorList>
    </citation>
    <scope>NUCLEOTIDE SEQUENCE [LARGE SCALE GENOMIC DNA]</scope>
    <source>
        <strain evidence="2">cv. W05</strain>
        <tissue evidence="1">Hypocotyl of etiolated seedlings</tissue>
    </source>
</reference>
<organism evidence="1 2">
    <name type="scientific">Glycine soja</name>
    <name type="common">Wild soybean</name>
    <dbReference type="NCBI Taxonomy" id="3848"/>
    <lineage>
        <taxon>Eukaryota</taxon>
        <taxon>Viridiplantae</taxon>
        <taxon>Streptophyta</taxon>
        <taxon>Embryophyta</taxon>
        <taxon>Tracheophyta</taxon>
        <taxon>Spermatophyta</taxon>
        <taxon>Magnoliopsida</taxon>
        <taxon>eudicotyledons</taxon>
        <taxon>Gunneridae</taxon>
        <taxon>Pentapetalae</taxon>
        <taxon>rosids</taxon>
        <taxon>fabids</taxon>
        <taxon>Fabales</taxon>
        <taxon>Fabaceae</taxon>
        <taxon>Papilionoideae</taxon>
        <taxon>50 kb inversion clade</taxon>
        <taxon>NPAAA clade</taxon>
        <taxon>indigoferoid/millettioid clade</taxon>
        <taxon>Phaseoleae</taxon>
        <taxon>Glycine</taxon>
        <taxon>Glycine subgen. Soja</taxon>
    </lineage>
</organism>
<protein>
    <submittedName>
        <fullName evidence="1">Uncharacterized protein</fullName>
    </submittedName>
</protein>
<keyword evidence="2" id="KW-1185">Reference proteome</keyword>
<dbReference type="Proteomes" id="UP000289340">
    <property type="component" value="Chromosome 15"/>
</dbReference>